<accession>A0A9W6RRV8</accession>
<comment type="caution">
    <text evidence="1">The sequence shown here is derived from an EMBL/GenBank/DDBJ whole genome shotgun (WGS) entry which is preliminary data.</text>
</comment>
<dbReference type="Proteomes" id="UP001165135">
    <property type="component" value="Unassembled WGS sequence"/>
</dbReference>
<dbReference type="AlphaFoldDB" id="A0A9W6RRV8"/>
<dbReference type="EMBL" id="BSTJ01000015">
    <property type="protein sequence ID" value="GLY80643.1"/>
    <property type="molecule type" value="Genomic_DNA"/>
</dbReference>
<gene>
    <name evidence="1" type="ORF">Airi01_089100</name>
</gene>
<name>A0A9W6RRV8_9ACTN</name>
<organism evidence="1 2">
    <name type="scientific">Actinoallomurus iriomotensis</name>
    <dbReference type="NCBI Taxonomy" id="478107"/>
    <lineage>
        <taxon>Bacteria</taxon>
        <taxon>Bacillati</taxon>
        <taxon>Actinomycetota</taxon>
        <taxon>Actinomycetes</taxon>
        <taxon>Streptosporangiales</taxon>
        <taxon>Thermomonosporaceae</taxon>
        <taxon>Actinoallomurus</taxon>
    </lineage>
</organism>
<protein>
    <submittedName>
        <fullName evidence="1">Uncharacterized protein</fullName>
    </submittedName>
</protein>
<reference evidence="1" key="1">
    <citation type="submission" date="2023-03" db="EMBL/GenBank/DDBJ databases">
        <title>Actinoallomurus iriomotensis NBRC 103681.</title>
        <authorList>
            <person name="Ichikawa N."/>
            <person name="Sato H."/>
            <person name="Tonouchi N."/>
        </authorList>
    </citation>
    <scope>NUCLEOTIDE SEQUENCE</scope>
    <source>
        <strain evidence="1">NBRC 103681</strain>
    </source>
</reference>
<sequence>MFAQVTYAVPVSVMVDRYGRRVEVIRLDRGHGPQQWIRVSWRRVLLGPGTPGLGQGYYRSAEAALAHVDVESLVEVIELRR</sequence>
<proteinExistence type="predicted"/>
<evidence type="ECO:0000313" key="1">
    <source>
        <dbReference type="EMBL" id="GLY80643.1"/>
    </source>
</evidence>
<evidence type="ECO:0000313" key="2">
    <source>
        <dbReference type="Proteomes" id="UP001165135"/>
    </source>
</evidence>